<sequence length="66" mass="8337">ILFIRKKNNILYLYINYQRLNIIIIKDYYSLLLISKIINYFSRTKIFIKFNLYNIYYYIQIKKNNK</sequence>
<gene>
    <name evidence="1" type="ORF">M747DRAFT_212836</name>
</gene>
<organism evidence="1 2">
    <name type="scientific">Aspergillus niger ATCC 13496</name>
    <dbReference type="NCBI Taxonomy" id="1353008"/>
    <lineage>
        <taxon>Eukaryota</taxon>
        <taxon>Fungi</taxon>
        <taxon>Dikarya</taxon>
        <taxon>Ascomycota</taxon>
        <taxon>Pezizomycotina</taxon>
        <taxon>Eurotiomycetes</taxon>
        <taxon>Eurotiomycetidae</taxon>
        <taxon>Eurotiales</taxon>
        <taxon>Aspergillaceae</taxon>
        <taxon>Aspergillus</taxon>
        <taxon>Aspergillus subgen. Circumdati</taxon>
    </lineage>
</organism>
<protein>
    <recommendedName>
        <fullName evidence="3">Reverse transcriptase domain-containing protein</fullName>
    </recommendedName>
</protein>
<dbReference type="InterPro" id="IPR043128">
    <property type="entry name" value="Rev_trsase/Diguanyl_cyclase"/>
</dbReference>
<reference evidence="1 2" key="1">
    <citation type="submission" date="2018-07" db="EMBL/GenBank/DDBJ databases">
        <title>Section-level genome sequencing of Aspergillus section Nigri to investigate inter- and intra-species variation.</title>
        <authorList>
            <consortium name="DOE Joint Genome Institute"/>
            <person name="Vesth T.C."/>
            <person name="Nybo J.L."/>
            <person name="Theobald S."/>
            <person name="Frisvad J.C."/>
            <person name="Larsen T.O."/>
            <person name="Nielsen K.F."/>
            <person name="Hoof J.B."/>
            <person name="Brandl J."/>
            <person name="Salamov A."/>
            <person name="Riley R."/>
            <person name="Gladden J.M."/>
            <person name="Phatale P."/>
            <person name="Nielsen M.T."/>
            <person name="Lyhne E.K."/>
            <person name="Kogle M.E."/>
            <person name="Strasser K."/>
            <person name="McDonnell E."/>
            <person name="Barry K."/>
            <person name="Clum A."/>
            <person name="Chen C."/>
            <person name="Nolan M."/>
            <person name="Sandor L."/>
            <person name="Kuo A."/>
            <person name="Lipzen A."/>
            <person name="Hainaut M."/>
            <person name="Drula E."/>
            <person name="Tsang A."/>
            <person name="Magnuson J.K."/>
            <person name="Henrissat B."/>
            <person name="Wiebenga A."/>
            <person name="Simmons B.A."/>
            <person name="Makela M.R."/>
            <person name="De vries R.P."/>
            <person name="Grigoriev I.V."/>
            <person name="Mortensen U.H."/>
            <person name="Baker S.E."/>
            <person name="Andersen M.R."/>
        </authorList>
    </citation>
    <scope>NUCLEOTIDE SEQUENCE [LARGE SCALE GENOMIC DNA]</scope>
    <source>
        <strain evidence="1 2">ATCC 13496</strain>
    </source>
</reference>
<name>A0A370BES8_ASPNG</name>
<dbReference type="Proteomes" id="UP000253845">
    <property type="component" value="Unassembled WGS sequence"/>
</dbReference>
<evidence type="ECO:0000313" key="2">
    <source>
        <dbReference type="Proteomes" id="UP000253845"/>
    </source>
</evidence>
<evidence type="ECO:0000313" key="1">
    <source>
        <dbReference type="EMBL" id="RDH13966.1"/>
    </source>
</evidence>
<dbReference type="AlphaFoldDB" id="A0A370BES8"/>
<proteinExistence type="predicted"/>
<evidence type="ECO:0008006" key="3">
    <source>
        <dbReference type="Google" id="ProtNLM"/>
    </source>
</evidence>
<feature type="non-terminal residue" evidence="1">
    <location>
        <position position="66"/>
    </location>
</feature>
<accession>A0A370BES8</accession>
<dbReference type="SUPFAM" id="SSF56672">
    <property type="entry name" value="DNA/RNA polymerases"/>
    <property type="match status" value="1"/>
</dbReference>
<dbReference type="InterPro" id="IPR043502">
    <property type="entry name" value="DNA/RNA_pol_sf"/>
</dbReference>
<feature type="non-terminal residue" evidence="1">
    <location>
        <position position="1"/>
    </location>
</feature>
<dbReference type="EMBL" id="KZ851995">
    <property type="protein sequence ID" value="RDH13966.1"/>
    <property type="molecule type" value="Genomic_DNA"/>
</dbReference>
<dbReference type="VEuPathDB" id="FungiDB:M747DRAFT_212836"/>
<dbReference type="Gene3D" id="3.30.70.270">
    <property type="match status" value="1"/>
</dbReference>